<protein>
    <submittedName>
        <fullName evidence="1">Uncharacterized protein</fullName>
    </submittedName>
</protein>
<dbReference type="Proteomes" id="UP000235371">
    <property type="component" value="Unassembled WGS sequence"/>
</dbReference>
<gene>
    <name evidence="1" type="ORF">K444DRAFT_204241</name>
</gene>
<proteinExistence type="predicted"/>
<dbReference type="EMBL" id="KZ613747">
    <property type="protein sequence ID" value="PMD64693.1"/>
    <property type="molecule type" value="Genomic_DNA"/>
</dbReference>
<organism evidence="1 2">
    <name type="scientific">Hyaloscypha bicolor E</name>
    <dbReference type="NCBI Taxonomy" id="1095630"/>
    <lineage>
        <taxon>Eukaryota</taxon>
        <taxon>Fungi</taxon>
        <taxon>Dikarya</taxon>
        <taxon>Ascomycota</taxon>
        <taxon>Pezizomycotina</taxon>
        <taxon>Leotiomycetes</taxon>
        <taxon>Helotiales</taxon>
        <taxon>Hyaloscyphaceae</taxon>
        <taxon>Hyaloscypha</taxon>
        <taxon>Hyaloscypha bicolor</taxon>
    </lineage>
</organism>
<evidence type="ECO:0000313" key="2">
    <source>
        <dbReference type="Proteomes" id="UP000235371"/>
    </source>
</evidence>
<dbReference type="RefSeq" id="XP_024741597.1">
    <property type="nucleotide sequence ID" value="XM_024871023.1"/>
</dbReference>
<evidence type="ECO:0000313" key="1">
    <source>
        <dbReference type="EMBL" id="PMD64693.1"/>
    </source>
</evidence>
<dbReference type="AlphaFoldDB" id="A0A2J6TNT9"/>
<name>A0A2J6TNT9_9HELO</name>
<reference evidence="1 2" key="1">
    <citation type="submission" date="2016-04" db="EMBL/GenBank/DDBJ databases">
        <title>A degradative enzymes factory behind the ericoid mycorrhizal symbiosis.</title>
        <authorList>
            <consortium name="DOE Joint Genome Institute"/>
            <person name="Martino E."/>
            <person name="Morin E."/>
            <person name="Grelet G."/>
            <person name="Kuo A."/>
            <person name="Kohler A."/>
            <person name="Daghino S."/>
            <person name="Barry K."/>
            <person name="Choi C."/>
            <person name="Cichocki N."/>
            <person name="Clum A."/>
            <person name="Copeland A."/>
            <person name="Hainaut M."/>
            <person name="Haridas S."/>
            <person name="Labutti K."/>
            <person name="Lindquist E."/>
            <person name="Lipzen A."/>
            <person name="Khouja H.-R."/>
            <person name="Murat C."/>
            <person name="Ohm R."/>
            <person name="Olson A."/>
            <person name="Spatafora J."/>
            <person name="Veneault-Fourrey C."/>
            <person name="Henrissat B."/>
            <person name="Grigoriev I."/>
            <person name="Martin F."/>
            <person name="Perotto S."/>
        </authorList>
    </citation>
    <scope>NUCLEOTIDE SEQUENCE [LARGE SCALE GENOMIC DNA]</scope>
    <source>
        <strain evidence="1 2">E</strain>
    </source>
</reference>
<dbReference type="InParanoid" id="A0A2J6TNT9"/>
<sequence>MSVSSPLSLPSLVCCSLFEEDGRRCCGGGDTSCCFWKMGACRSSLVLLARSEDLPGTRLVGLAHQDDAVCLYVNRYQRKCYRNLRFGPLFSEGFLFL</sequence>
<keyword evidence="2" id="KW-1185">Reference proteome</keyword>
<dbReference type="GeneID" id="36579105"/>
<accession>A0A2J6TNT9</accession>